<dbReference type="InterPro" id="IPR050862">
    <property type="entry name" value="RdRp_reductase_class-2"/>
</dbReference>
<organism evidence="6 7">
    <name type="scientific">Limnothrix redekei LRLZ20PSL1</name>
    <dbReference type="NCBI Taxonomy" id="3112953"/>
    <lineage>
        <taxon>Bacteria</taxon>
        <taxon>Bacillati</taxon>
        <taxon>Cyanobacteriota</taxon>
        <taxon>Cyanophyceae</taxon>
        <taxon>Pseudanabaenales</taxon>
        <taxon>Pseudanabaenaceae</taxon>
        <taxon>Limnothrix</taxon>
    </lineage>
</organism>
<feature type="domain" description="Ribonucleotide reductase large subunit C-terminal" evidence="5">
    <location>
        <begin position="179"/>
        <end position="268"/>
    </location>
</feature>
<dbReference type="Pfam" id="PF02867">
    <property type="entry name" value="Ribonuc_red_lgC"/>
    <property type="match status" value="2"/>
</dbReference>
<dbReference type="EMBL" id="JAZAQF010000083">
    <property type="protein sequence ID" value="MFG3818839.1"/>
    <property type="molecule type" value="Genomic_DNA"/>
</dbReference>
<dbReference type="PANTHER" id="PTHR43371:SF1">
    <property type="entry name" value="RIBONUCLEOSIDE-DIPHOSPHATE REDUCTASE"/>
    <property type="match status" value="1"/>
</dbReference>
<evidence type="ECO:0000259" key="5">
    <source>
        <dbReference type="Pfam" id="PF02867"/>
    </source>
</evidence>
<sequence length="459" mass="51033">MNKQSILALADHPTVAVTGRVDHWLHDPAGRLPVSCTVLAVQDRMDGPDGIEDSWHFTSQALRYGAGVAINLSALRPAGTVSPNVTASGPTSFARIYSVLNETIRRGGRFKNGAVNLHLDSHHPDAQDFINIPIDRLPWAKRTLIVHDDLLQLPYLNDIMEQMQSGSLWLSKARTDAAGNLLYGNVCNEIFLPSRGTCLLQHVNLGMCCIEDIPDAFEHGMKMLCAIHPVTGVGESGLYRSPEHDRQVGLGVIGLASLLAIEGITYRELVEAWELRLRPIDHTKNQTKADRLVGSLIEGFDRAAAWARKKGMERSLTIAPTASCAYRYVDRDGYTTTPEISPPIACEVDRYSGVFGIQTYDHHPRVEIASEVGYEDYFRLANCWQQSMEATGQAHSISFNVWDTQVIDQAFLEQWMRSALWTTYYRLPVRQQAALDKTIIQQKQVTCDLAADECVACAE</sequence>
<evidence type="ECO:0000256" key="3">
    <source>
        <dbReference type="ARBA" id="ARBA00023002"/>
    </source>
</evidence>
<accession>A0ABW7CCJ0</accession>
<keyword evidence="4" id="KW-0170">Cobalt</keyword>
<evidence type="ECO:0000256" key="4">
    <source>
        <dbReference type="ARBA" id="ARBA00023285"/>
    </source>
</evidence>
<comment type="cofactor">
    <cofactor evidence="1">
        <name>adenosylcob(III)alamin</name>
        <dbReference type="ChEBI" id="CHEBI:18408"/>
    </cofactor>
</comment>
<evidence type="ECO:0000313" key="6">
    <source>
        <dbReference type="EMBL" id="MFG3818839.1"/>
    </source>
</evidence>
<evidence type="ECO:0000313" key="7">
    <source>
        <dbReference type="Proteomes" id="UP001604335"/>
    </source>
</evidence>
<dbReference type="Proteomes" id="UP001604335">
    <property type="component" value="Unassembled WGS sequence"/>
</dbReference>
<feature type="domain" description="Ribonucleotide reductase large subunit C-terminal" evidence="5">
    <location>
        <begin position="34"/>
        <end position="132"/>
    </location>
</feature>
<name>A0ABW7CCJ0_9CYAN</name>
<keyword evidence="7" id="KW-1185">Reference proteome</keyword>
<protein>
    <recommendedName>
        <fullName evidence="5">Ribonucleotide reductase large subunit C-terminal domain-containing protein</fullName>
    </recommendedName>
</protein>
<dbReference type="Gene3D" id="3.20.70.20">
    <property type="match status" value="2"/>
</dbReference>
<dbReference type="PANTHER" id="PTHR43371">
    <property type="entry name" value="VITAMIN B12-DEPENDENT RIBONUCLEOTIDE REDUCTASE"/>
    <property type="match status" value="1"/>
</dbReference>
<evidence type="ECO:0000256" key="2">
    <source>
        <dbReference type="ARBA" id="ARBA00022628"/>
    </source>
</evidence>
<proteinExistence type="predicted"/>
<dbReference type="SUPFAM" id="SSF51998">
    <property type="entry name" value="PFL-like glycyl radical enzymes"/>
    <property type="match status" value="1"/>
</dbReference>
<keyword evidence="2" id="KW-0846">Cobalamin</keyword>
<gene>
    <name evidence="6" type="ORF">VPK24_14425</name>
</gene>
<keyword evidence="3" id="KW-0560">Oxidoreductase</keyword>
<reference evidence="7" key="1">
    <citation type="journal article" date="2024" name="Algal Res.">
        <title>Biochemical, toxicological and genomic investigation of a high-biomass producing Limnothrix strain isolated from Italian shallow drinking water reservoir.</title>
        <authorList>
            <person name="Simonazzi M."/>
            <person name="Shishido T.K."/>
            <person name="Delbaje E."/>
            <person name="Wahlsten M."/>
            <person name="Fewer D.P."/>
            <person name="Sivonen K."/>
            <person name="Pezzolesi L."/>
            <person name="Pistocchi R."/>
        </authorList>
    </citation>
    <scope>NUCLEOTIDE SEQUENCE [LARGE SCALE GENOMIC DNA]</scope>
    <source>
        <strain evidence="7">LRLZ20PSL1</strain>
    </source>
</reference>
<dbReference type="InterPro" id="IPR000788">
    <property type="entry name" value="RNR_lg_C"/>
</dbReference>
<evidence type="ECO:0000256" key="1">
    <source>
        <dbReference type="ARBA" id="ARBA00001922"/>
    </source>
</evidence>
<dbReference type="RefSeq" id="WP_393014416.1">
    <property type="nucleotide sequence ID" value="NZ_JAZAQF010000083.1"/>
</dbReference>
<comment type="caution">
    <text evidence="6">The sequence shown here is derived from an EMBL/GenBank/DDBJ whole genome shotgun (WGS) entry which is preliminary data.</text>
</comment>